<dbReference type="EMBL" id="AYYD01000854">
    <property type="protein sequence ID" value="ETK10156.1"/>
    <property type="molecule type" value="Genomic_DNA"/>
</dbReference>
<protein>
    <submittedName>
        <fullName evidence="1">Uncharacterized protein</fullName>
    </submittedName>
</protein>
<comment type="caution">
    <text evidence="1">The sequence shown here is derived from an EMBL/GenBank/DDBJ whole genome shotgun (WGS) entry which is preliminary data.</text>
</comment>
<reference evidence="1 2" key="1">
    <citation type="submission" date="2013-11" db="EMBL/GenBank/DDBJ databases">
        <title>Single cell genomics of uncultured Tannerella BU063 (oral taxon 286).</title>
        <authorList>
            <person name="Beall C.J."/>
            <person name="Campbell A.G."/>
            <person name="Griffen A.L."/>
            <person name="Podar M."/>
            <person name="Leys E.J."/>
        </authorList>
    </citation>
    <scope>NUCLEOTIDE SEQUENCE [LARGE SCALE GENOMIC DNA]</scope>
    <source>
        <strain evidence="1">Cell 6/7/9</strain>
    </source>
</reference>
<accession>W2CUJ8</accession>
<dbReference type="Proteomes" id="UP000018874">
    <property type="component" value="Unassembled WGS sequence"/>
</dbReference>
<dbReference type="PATRIC" id="fig|1411021.3.peg.671"/>
<name>W2CUJ8_9BACT</name>
<gene>
    <name evidence="1" type="ORF">T231_06475</name>
</gene>
<dbReference type="AlphaFoldDB" id="W2CUJ8"/>
<proteinExistence type="predicted"/>
<sequence>MDQDKLRRMIAIREAYNSKQLTIDEARERVRKEVGEVSPEEFAGEGRS</sequence>
<keyword evidence="2" id="KW-1185">Reference proteome</keyword>
<evidence type="ECO:0000313" key="2">
    <source>
        <dbReference type="Proteomes" id="UP000018874"/>
    </source>
</evidence>
<evidence type="ECO:0000313" key="1">
    <source>
        <dbReference type="EMBL" id="ETK10156.1"/>
    </source>
</evidence>
<organism evidence="1 2">
    <name type="scientific">Tannerella sp. oral taxon BU063 isolate Cell 6/7/9</name>
    <dbReference type="NCBI Taxonomy" id="1411021"/>
    <lineage>
        <taxon>Bacteria</taxon>
        <taxon>Pseudomonadati</taxon>
        <taxon>Bacteroidota</taxon>
        <taxon>Bacteroidia</taxon>
        <taxon>Bacteroidales</taxon>
        <taxon>Tannerellaceae</taxon>
        <taxon>Tannerella</taxon>
    </lineage>
</organism>